<evidence type="ECO:0000256" key="1">
    <source>
        <dbReference type="SAM" id="MobiDB-lite"/>
    </source>
</evidence>
<proteinExistence type="predicted"/>
<dbReference type="Proteomes" id="UP000004926">
    <property type="component" value="Chromosome"/>
</dbReference>
<evidence type="ECO:0000313" key="2">
    <source>
        <dbReference type="EMBL" id="EHR48724.1"/>
    </source>
</evidence>
<feature type="region of interest" description="Disordered" evidence="1">
    <location>
        <begin position="1"/>
        <end position="51"/>
    </location>
</feature>
<dbReference type="OrthoDB" id="3480034at2"/>
<accession>H5X2C8</accession>
<protein>
    <submittedName>
        <fullName evidence="2">Uncharacterized protein</fullName>
    </submittedName>
</protein>
<dbReference type="AlphaFoldDB" id="H5X2C8"/>
<gene>
    <name evidence="2" type="ORF">SacmaDRAFT_0420</name>
</gene>
<dbReference type="STRING" id="882083.SacmaDRAFT_0420"/>
<evidence type="ECO:0000313" key="3">
    <source>
        <dbReference type="Proteomes" id="UP000004926"/>
    </source>
</evidence>
<sequence>MTPSSRQDRRRQYPDARRRSCLPGELDFQPKTGSLGGSLGPPRSRTPSAEASISEDGLLLVAGPSAISCAQLLVQAHARDWRLDQRCANTASGVVGEFVAHSIAAMGTADPGSSHGGEPARSGLIAVRLRLMARSLVVQVWDNHESAPTSLSENPFQADIEDWGYDLPRPGRRVVWCAITRRNRGIDDTVRLSPVLPRRERKRYPEPRVLINPLRDIRLLQRVLDGLRSLDRSAGKETNADHLRRAG</sequence>
<dbReference type="EMBL" id="CM001439">
    <property type="protein sequence ID" value="EHR48724.1"/>
    <property type="molecule type" value="Genomic_DNA"/>
</dbReference>
<name>H5X2C8_9PSEU</name>
<reference evidence="2 3" key="1">
    <citation type="journal article" date="2012" name="Stand. Genomic Sci.">
        <title>Genome sequence of the ocean sediment bacterium Saccharomonospora marina type strain (XMU15(T)).</title>
        <authorList>
            <person name="Klenk H.P."/>
            <person name="Lu M."/>
            <person name="Lucas S."/>
            <person name="Lapidus A."/>
            <person name="Copeland A."/>
            <person name="Pitluck S."/>
            <person name="Goodwin L.A."/>
            <person name="Han C."/>
            <person name="Tapia R."/>
            <person name="Brambilla E.M."/>
            <person name="Potter G."/>
            <person name="Land M."/>
            <person name="Ivanova N."/>
            <person name="Rohde M."/>
            <person name="Goker M."/>
            <person name="Detter J.C."/>
            <person name="Li W.J."/>
            <person name="Kyrpides N.C."/>
            <person name="Woyke T."/>
        </authorList>
    </citation>
    <scope>NUCLEOTIDE SEQUENCE [LARGE SCALE GENOMIC DNA]</scope>
    <source>
        <strain evidence="2 3">XMU15</strain>
    </source>
</reference>
<organism evidence="2 3">
    <name type="scientific">Saccharomonospora marina XMU15</name>
    <dbReference type="NCBI Taxonomy" id="882083"/>
    <lineage>
        <taxon>Bacteria</taxon>
        <taxon>Bacillati</taxon>
        <taxon>Actinomycetota</taxon>
        <taxon>Actinomycetes</taxon>
        <taxon>Pseudonocardiales</taxon>
        <taxon>Pseudonocardiaceae</taxon>
        <taxon>Saccharomonospora</taxon>
    </lineage>
</organism>
<feature type="compositionally biased region" description="Basic and acidic residues" evidence="1">
    <location>
        <begin position="1"/>
        <end position="18"/>
    </location>
</feature>
<keyword evidence="3" id="KW-1185">Reference proteome</keyword>
<dbReference type="HOGENOM" id="CLU_098293_0_0_11"/>